<feature type="domain" description="Neutral/alkaline non-lysosomal ceramidase N-terminal" evidence="1">
    <location>
        <begin position="42"/>
        <end position="256"/>
    </location>
</feature>
<proteinExistence type="predicted"/>
<evidence type="ECO:0000313" key="2">
    <source>
        <dbReference type="EMBL" id="MFD0287011.1"/>
    </source>
</evidence>
<evidence type="ECO:0000259" key="1">
    <source>
        <dbReference type="Pfam" id="PF04734"/>
    </source>
</evidence>
<name>A0ABW2VR84_9ACTN</name>
<protein>
    <submittedName>
        <fullName evidence="2">Neutral/alkaline non-lysosomal ceramidase N-terminal domain-containing protein</fullName>
    </submittedName>
</protein>
<reference evidence="3" key="1">
    <citation type="journal article" date="2019" name="Int. J. Syst. Evol. Microbiol.">
        <title>The Global Catalogue of Microorganisms (GCM) 10K type strain sequencing project: providing services to taxonomists for standard genome sequencing and annotation.</title>
        <authorList>
            <consortium name="The Broad Institute Genomics Platform"/>
            <consortium name="The Broad Institute Genome Sequencing Center for Infectious Disease"/>
            <person name="Wu L."/>
            <person name="Ma J."/>
        </authorList>
    </citation>
    <scope>NUCLEOTIDE SEQUENCE [LARGE SCALE GENOMIC DNA]</scope>
    <source>
        <strain evidence="3">CGMCC 4.7198</strain>
    </source>
</reference>
<dbReference type="Pfam" id="PF04734">
    <property type="entry name" value="Ceramidase_alk"/>
    <property type="match status" value="1"/>
</dbReference>
<dbReference type="Proteomes" id="UP001596957">
    <property type="component" value="Unassembled WGS sequence"/>
</dbReference>
<keyword evidence="3" id="KW-1185">Reference proteome</keyword>
<dbReference type="RefSeq" id="WP_381251794.1">
    <property type="nucleotide sequence ID" value="NZ_JBHTBI010000007.1"/>
</dbReference>
<dbReference type="InterPro" id="IPR031329">
    <property type="entry name" value="NEUT/ALK_ceramidase_N"/>
</dbReference>
<comment type="caution">
    <text evidence="2">The sequence shown here is derived from an EMBL/GenBank/DDBJ whole genome shotgun (WGS) entry which is preliminary data.</text>
</comment>
<gene>
    <name evidence="2" type="ORF">ACFQZP_36075</name>
</gene>
<dbReference type="EMBL" id="JBHTEC010000001">
    <property type="protein sequence ID" value="MFD0287011.1"/>
    <property type="molecule type" value="Genomic_DNA"/>
</dbReference>
<evidence type="ECO:0000313" key="3">
    <source>
        <dbReference type="Proteomes" id="UP001596957"/>
    </source>
</evidence>
<organism evidence="2 3">
    <name type="scientific">Streptomyces lutosisoli</name>
    <dbReference type="NCBI Taxonomy" id="2665721"/>
    <lineage>
        <taxon>Bacteria</taxon>
        <taxon>Bacillati</taxon>
        <taxon>Actinomycetota</taxon>
        <taxon>Actinomycetes</taxon>
        <taxon>Kitasatosporales</taxon>
        <taxon>Streptomycetaceae</taxon>
        <taxon>Streptomyces</taxon>
    </lineage>
</organism>
<sequence length="443" mass="46779">MTVPNGPLAVEAAGTTFLAGAGKRGIGIPASVYPVDGFTAERDRLRARVVLLDDGTHRVALAVVDLTSVFDELLDEMKHLIGRAADVAEENVVIAASHTFCAPHVFPTARLNGEAAAKNEAVRQAVLAAVHRAAEDAVRQLRPARLGFGRGVCHANVNRNVLTADGWWLGADESGPCDRSVGVVRVDDTEGRPIALLINYAVQSSVLHESVTQDGGRLVSADLAGAATGHVERQYGEGTVALFLIGAAGDQAPYLTANRHTLDRDGARARTDAHEAGHLLVDLLGERLGAEAVRVGEGIRTTAPAEGTLAVIHTHVEVPAQVPPASLSDLRPTRDYPYRPNGTADAPVVVVRLGDIVLAGVQAELSSTSGLHVKENSPFPNTMVATMVDGAAKYMADARDYDRITYGAMNSRYAKGAAETVTAKILDTLHTVHNKPWQGGSRP</sequence>
<accession>A0ABW2VR84</accession>